<name>A0ABU9XP23_9BACI</name>
<proteinExistence type="predicted"/>
<gene>
    <name evidence="1" type="ORF">ABC228_15550</name>
</gene>
<evidence type="ECO:0000313" key="2">
    <source>
        <dbReference type="Proteomes" id="UP001444625"/>
    </source>
</evidence>
<reference evidence="1 2" key="1">
    <citation type="submission" date="2024-05" db="EMBL/GenBank/DDBJ databases">
        <authorList>
            <person name="Haq I."/>
            <person name="Ullah Z."/>
            <person name="Ahmad R."/>
            <person name="Li M."/>
            <person name="Tong Y."/>
        </authorList>
    </citation>
    <scope>NUCLEOTIDE SEQUENCE [LARGE SCALE GENOMIC DNA]</scope>
    <source>
        <strain evidence="1 2">16A2E</strain>
    </source>
</reference>
<protein>
    <submittedName>
        <fullName evidence="1">Uncharacterized protein</fullName>
    </submittedName>
</protein>
<dbReference type="Proteomes" id="UP001444625">
    <property type="component" value="Unassembled WGS sequence"/>
</dbReference>
<comment type="caution">
    <text evidence="1">The sequence shown here is derived from an EMBL/GenBank/DDBJ whole genome shotgun (WGS) entry which is preliminary data.</text>
</comment>
<dbReference type="EMBL" id="JBDIML010000006">
    <property type="protein sequence ID" value="MEN2768597.1"/>
    <property type="molecule type" value="Genomic_DNA"/>
</dbReference>
<organism evidence="1 2">
    <name type="scientific">Ornithinibacillus xuwenensis</name>
    <dbReference type="NCBI Taxonomy" id="3144668"/>
    <lineage>
        <taxon>Bacteria</taxon>
        <taxon>Bacillati</taxon>
        <taxon>Bacillota</taxon>
        <taxon>Bacilli</taxon>
        <taxon>Bacillales</taxon>
        <taxon>Bacillaceae</taxon>
        <taxon>Ornithinibacillus</taxon>
    </lineage>
</organism>
<accession>A0ABU9XP23</accession>
<sequence length="149" mass="17344">MTQYLYLASPVKLPTGAFGQSPISPDKPNVYRTEYDFTHLYFENNYDSVLKKRVSLCQHISFEYQVTAYSNAIPKPRSITGSPNERKCLSLLYQYLEVAIRESGIIEYYTCISGQEDRPISDRKSFSWSKIKDPYDLVIEDREFIEITL</sequence>
<evidence type="ECO:0000313" key="1">
    <source>
        <dbReference type="EMBL" id="MEN2768597.1"/>
    </source>
</evidence>
<dbReference type="RefSeq" id="WP_345826092.1">
    <property type="nucleotide sequence ID" value="NZ_JBDIML010000006.1"/>
</dbReference>
<keyword evidence="2" id="KW-1185">Reference proteome</keyword>